<dbReference type="Proteomes" id="UP000446768">
    <property type="component" value="Unassembled WGS sequence"/>
</dbReference>
<evidence type="ECO:0000313" key="3">
    <source>
        <dbReference type="Proteomes" id="UP000446768"/>
    </source>
</evidence>
<evidence type="ECO:0000256" key="1">
    <source>
        <dbReference type="SAM" id="Phobius"/>
    </source>
</evidence>
<comment type="caution">
    <text evidence="2">The sequence shown here is derived from an EMBL/GenBank/DDBJ whole genome shotgun (WGS) entry which is preliminary data.</text>
</comment>
<name>A0A7X2LXP7_9BURK</name>
<feature type="transmembrane region" description="Helical" evidence="1">
    <location>
        <begin position="308"/>
        <end position="336"/>
    </location>
</feature>
<keyword evidence="3" id="KW-1185">Reference proteome</keyword>
<dbReference type="Pfam" id="PF13795">
    <property type="entry name" value="HupE_UreJ_2"/>
    <property type="match status" value="1"/>
</dbReference>
<dbReference type="RefSeq" id="WP_154381896.1">
    <property type="nucleotide sequence ID" value="NZ_WKJJ01000032.1"/>
</dbReference>
<accession>A0A7X2LXP7</accession>
<protein>
    <recommendedName>
        <fullName evidence="4">HupE/UreJ family protein</fullName>
    </recommendedName>
</protein>
<keyword evidence="1" id="KW-0812">Transmembrane</keyword>
<feature type="transmembrane region" description="Helical" evidence="1">
    <location>
        <begin position="251"/>
        <end position="269"/>
    </location>
</feature>
<dbReference type="EMBL" id="WKJJ01000032">
    <property type="protein sequence ID" value="MRV76412.1"/>
    <property type="molecule type" value="Genomic_DNA"/>
</dbReference>
<evidence type="ECO:0000313" key="2">
    <source>
        <dbReference type="EMBL" id="MRV76412.1"/>
    </source>
</evidence>
<dbReference type="InterPro" id="IPR018247">
    <property type="entry name" value="EF_Hand_1_Ca_BS"/>
</dbReference>
<proteinExistence type="predicted"/>
<dbReference type="AlphaFoldDB" id="A0A7X2LXP7"/>
<organism evidence="2 3">
    <name type="scientific">Pseudoduganella rivuli</name>
    <dbReference type="NCBI Taxonomy" id="2666085"/>
    <lineage>
        <taxon>Bacteria</taxon>
        <taxon>Pseudomonadati</taxon>
        <taxon>Pseudomonadota</taxon>
        <taxon>Betaproteobacteria</taxon>
        <taxon>Burkholderiales</taxon>
        <taxon>Oxalobacteraceae</taxon>
        <taxon>Telluria group</taxon>
        <taxon>Pseudoduganella</taxon>
    </lineage>
</organism>
<dbReference type="PROSITE" id="PS00018">
    <property type="entry name" value="EF_HAND_1"/>
    <property type="match status" value="1"/>
</dbReference>
<evidence type="ECO:0008006" key="4">
    <source>
        <dbReference type="Google" id="ProtNLM"/>
    </source>
</evidence>
<feature type="transmembrane region" description="Helical" evidence="1">
    <location>
        <begin position="348"/>
        <end position="365"/>
    </location>
</feature>
<dbReference type="InterPro" id="IPR032809">
    <property type="entry name" value="Put_HupE_UreJ"/>
</dbReference>
<sequence length="370" mass="40038">MMSGKSWRWGRLVWLMLCAMLAVPVAWAHLMPSGQGAIRLVGDSAYVTVAVPVAALAGFDDNHDGLINAAEINAHRDMLSMQLNAMFELRSNGPHGPLGRVLFEDMLLSHPGPGTEQGQGEAEFALLRRYQWDGPVTAPYISVRMFHADATAGKRLALQVIRGDETELAVLTRERHAHQYFAGPWAVFQDFTRLGAEHILLGPDHLLFLLTVLVVGAGWRYWLAVVTSFTVAHSITLVASALGYVSAPSAVVEPLIAASIVLMALDNLWRGPASARHRPWLVFACGLLHGLGIATVLVEMGLSSGNRALSLFAFNVGVELGQVAFVSAVLALLVLVTRRLPAHWQPRLMRGGSAVAAATGAWWLVERIVA</sequence>
<gene>
    <name evidence="2" type="ORF">GJ700_32350</name>
</gene>
<keyword evidence="1" id="KW-1133">Transmembrane helix</keyword>
<keyword evidence="1" id="KW-0472">Membrane</keyword>
<feature type="transmembrane region" description="Helical" evidence="1">
    <location>
        <begin position="281"/>
        <end position="302"/>
    </location>
</feature>
<reference evidence="2 3" key="1">
    <citation type="submission" date="2019-11" db="EMBL/GenBank/DDBJ databases">
        <title>Novel species isolated from a subtropical stream in China.</title>
        <authorList>
            <person name="Lu H."/>
        </authorList>
    </citation>
    <scope>NUCLEOTIDE SEQUENCE [LARGE SCALE GENOMIC DNA]</scope>
    <source>
        <strain evidence="2 3">FT92W</strain>
    </source>
</reference>